<keyword evidence="2" id="KW-1133">Transmembrane helix</keyword>
<gene>
    <name evidence="3" type="ORF">PHYPSEUDO_013867</name>
</gene>
<organism evidence="3 4">
    <name type="scientific">Phytophthora pseudosyringae</name>
    <dbReference type="NCBI Taxonomy" id="221518"/>
    <lineage>
        <taxon>Eukaryota</taxon>
        <taxon>Sar</taxon>
        <taxon>Stramenopiles</taxon>
        <taxon>Oomycota</taxon>
        <taxon>Peronosporomycetes</taxon>
        <taxon>Peronosporales</taxon>
        <taxon>Peronosporaceae</taxon>
        <taxon>Phytophthora</taxon>
    </lineage>
</organism>
<evidence type="ECO:0000256" key="1">
    <source>
        <dbReference type="SAM" id="MobiDB-lite"/>
    </source>
</evidence>
<comment type="caution">
    <text evidence="3">The sequence shown here is derived from an EMBL/GenBank/DDBJ whole genome shotgun (WGS) entry which is preliminary data.</text>
</comment>
<evidence type="ECO:0000256" key="2">
    <source>
        <dbReference type="SAM" id="Phobius"/>
    </source>
</evidence>
<feature type="compositionally biased region" description="Low complexity" evidence="1">
    <location>
        <begin position="231"/>
        <end position="248"/>
    </location>
</feature>
<accession>A0A8T1W1X6</accession>
<keyword evidence="2" id="KW-0812">Transmembrane</keyword>
<dbReference type="AlphaFoldDB" id="A0A8T1W1X6"/>
<feature type="compositionally biased region" description="Basic and acidic residues" evidence="1">
    <location>
        <begin position="602"/>
        <end position="641"/>
    </location>
</feature>
<dbReference type="Proteomes" id="UP000694044">
    <property type="component" value="Unassembled WGS sequence"/>
</dbReference>
<proteinExistence type="predicted"/>
<feature type="region of interest" description="Disordered" evidence="1">
    <location>
        <begin position="224"/>
        <end position="257"/>
    </location>
</feature>
<sequence>MMLALAVSALDGGETVALQPGAKPPLTRSYRTAYGTHFDVASTWTLLLGVHVVLVVGAFALLSVIPVRFATHEKAEATFELWFGSTKKKRKVKLRVEDEEEQDEPVETESVWRRASSWLITTTSSVFAAAPSRDADVRYRFHADMTQQLAASAATAKTYESIAIATDDLEGQPRRSYESVVVATDDFGMKPSFPPQEAPREVIQPGVIEVETLPLSVARATREVAVDPRPSHSLTRPSSSRSSLFMSAPPSPPSEVRMRQGYASSAKVEATGRLSRVNSRASAVETKEDFVRAASRRQSMAVRIESREALARGDVSYENLKSDEIQVFEYLEFVRELLDGLALKKICQKSGRVVSRTLYITTDMQVVFWNSIGAIKRQTQRSSLRTELIDSVQEGLHGSANATARSTPEREPLCVSIHSSNGKWLVLEAKTKAMRQRLFLSFTRLAQENHQQEAEAAIAPLEPTVPEALETEEELDEREEQQMQLGGVATSSYRQTQVVSTIEAAASLEREDKYEPFTEAEESEIVLQQLDYEEKAPGPPSPPPLEENLLRREILSMKSSFEDQTDGSDGRQDDDDQGGEEQIGGDIRVEYRPALSIEDEEKSLRQQGEQHEEGEQDEKEMVAAEQEEKQHVEADQVKEPYFEAEQGEEQKTEERMEAVDDDDIDNLSDDPELSRE</sequence>
<evidence type="ECO:0000313" key="3">
    <source>
        <dbReference type="EMBL" id="KAG7387617.1"/>
    </source>
</evidence>
<dbReference type="OrthoDB" id="79068at2759"/>
<evidence type="ECO:0000313" key="4">
    <source>
        <dbReference type="Proteomes" id="UP000694044"/>
    </source>
</evidence>
<feature type="compositionally biased region" description="Basic and acidic residues" evidence="1">
    <location>
        <begin position="648"/>
        <end position="658"/>
    </location>
</feature>
<feature type="compositionally biased region" description="Acidic residues" evidence="1">
    <location>
        <begin position="659"/>
        <end position="676"/>
    </location>
</feature>
<keyword evidence="4" id="KW-1185">Reference proteome</keyword>
<keyword evidence="2" id="KW-0472">Membrane</keyword>
<feature type="transmembrane region" description="Helical" evidence="2">
    <location>
        <begin position="41"/>
        <end position="65"/>
    </location>
</feature>
<feature type="region of interest" description="Disordered" evidence="1">
    <location>
        <begin position="533"/>
        <end position="676"/>
    </location>
</feature>
<protein>
    <submittedName>
        <fullName evidence="3">Uncharacterized protein</fullName>
    </submittedName>
</protein>
<dbReference type="EMBL" id="JAGDFM010000075">
    <property type="protein sequence ID" value="KAG7387617.1"/>
    <property type="molecule type" value="Genomic_DNA"/>
</dbReference>
<reference evidence="3" key="1">
    <citation type="submission" date="2021-02" db="EMBL/GenBank/DDBJ databases">
        <authorList>
            <person name="Palmer J.M."/>
        </authorList>
    </citation>
    <scope>NUCLEOTIDE SEQUENCE</scope>
    <source>
        <strain evidence="3">SCRP734</strain>
    </source>
</reference>
<name>A0A8T1W1X6_9STRA</name>